<accession>A0A4P6JYQ4</accession>
<dbReference type="KEGG" id="kbs:EPA93_33815"/>
<dbReference type="InterPro" id="IPR011542">
    <property type="entry name" value="SUF_FeS_clus_asmbl_SufD"/>
</dbReference>
<evidence type="ECO:0000256" key="1">
    <source>
        <dbReference type="ARBA" id="ARBA00043967"/>
    </source>
</evidence>
<dbReference type="SUPFAM" id="SSF101960">
    <property type="entry name" value="Stabilizer of iron transporter SufD"/>
    <property type="match status" value="1"/>
</dbReference>
<reference evidence="4 5" key="1">
    <citation type="submission" date="2019-01" db="EMBL/GenBank/DDBJ databases">
        <title>Ktedonosporobacter rubrisoli SCAWS-G2.</title>
        <authorList>
            <person name="Huang Y."/>
            <person name="Yan B."/>
        </authorList>
    </citation>
    <scope>NUCLEOTIDE SEQUENCE [LARGE SCALE GENOMIC DNA]</scope>
    <source>
        <strain evidence="4 5">SCAWS-G2</strain>
    </source>
</reference>
<dbReference type="Proteomes" id="UP000290365">
    <property type="component" value="Chromosome"/>
</dbReference>
<dbReference type="RefSeq" id="WP_129891747.1">
    <property type="nucleotide sequence ID" value="NZ_CP035758.1"/>
</dbReference>
<dbReference type="Pfam" id="PF19295">
    <property type="entry name" value="SufBD_N"/>
    <property type="match status" value="1"/>
</dbReference>
<dbReference type="PANTHER" id="PTHR30508">
    <property type="entry name" value="FES CLUSTER ASSEMBLY PROTEIN SUF"/>
    <property type="match status" value="1"/>
</dbReference>
<dbReference type="EMBL" id="CP035758">
    <property type="protein sequence ID" value="QBD80685.1"/>
    <property type="molecule type" value="Genomic_DNA"/>
</dbReference>
<sequence>MLNAPTAGFSRSVIEELSRRKGEPEWMLQLRLRAWEAYESTPAPLGRRGDLGTLKTLANFKFQDLNPLALGEKGSKLPARIEESLQEALVNERSGLIIQHNGSVVHTQLSEELKEQGVILSDLDTAVREHPELVQKYFMTECVPALAGKYTALHAAFWTDGFFLYVPKGVEIEAPILAQVWIDAGASAIFAHTLIIAEEQSSVRFVEEYTSNVAEDQASLLSDVVEVFAKREARVEFSNLQDLDQHTWNITDKNAVYAQDGSVTFVLADLGSKLTFANIGAGLQGDGSAAELVGVFFTDHDQRYTIKTLSDHAALSTNAETMVKGVLTDQSRVEFEGMIRVEPGAQQTASFLSAHALLLSKKARAELIPGLEIAANEVSASHGATSGQIDEQQLFYLMVRGIPRPEAERIVVQGFFEPVLQRIPLENLRIRLRRSIVRRMSGTYETEADTWVDAQERWEIEGVDEGAIHLDGSTRSDDEIKLQEY</sequence>
<dbReference type="GO" id="GO:0016226">
    <property type="term" value="P:iron-sulfur cluster assembly"/>
    <property type="evidence" value="ECO:0007669"/>
    <property type="project" value="InterPro"/>
</dbReference>
<dbReference type="AlphaFoldDB" id="A0A4P6JYQ4"/>
<dbReference type="InterPro" id="IPR055346">
    <property type="entry name" value="Fe-S_cluster_assembly_SufBD"/>
</dbReference>
<dbReference type="NCBIfam" id="TIGR01981">
    <property type="entry name" value="sufD"/>
    <property type="match status" value="1"/>
</dbReference>
<feature type="domain" description="SUF system FeS cluster assembly SufBD N-terminal" evidence="3">
    <location>
        <begin position="93"/>
        <end position="176"/>
    </location>
</feature>
<evidence type="ECO:0000313" key="4">
    <source>
        <dbReference type="EMBL" id="QBD80685.1"/>
    </source>
</evidence>
<dbReference type="Pfam" id="PF01458">
    <property type="entry name" value="SUFBD_core"/>
    <property type="match status" value="1"/>
</dbReference>
<gene>
    <name evidence="4" type="primary">sufD</name>
    <name evidence="4" type="ORF">EPA93_33815</name>
</gene>
<keyword evidence="5" id="KW-1185">Reference proteome</keyword>
<feature type="domain" description="SUF system FeS cluster assembly SufBD core" evidence="2">
    <location>
        <begin position="183"/>
        <end position="415"/>
    </location>
</feature>
<evidence type="ECO:0000259" key="2">
    <source>
        <dbReference type="Pfam" id="PF01458"/>
    </source>
</evidence>
<proteinExistence type="inferred from homology"/>
<evidence type="ECO:0000259" key="3">
    <source>
        <dbReference type="Pfam" id="PF19295"/>
    </source>
</evidence>
<organism evidence="4 5">
    <name type="scientific">Ktedonosporobacter rubrisoli</name>
    <dbReference type="NCBI Taxonomy" id="2509675"/>
    <lineage>
        <taxon>Bacteria</taxon>
        <taxon>Bacillati</taxon>
        <taxon>Chloroflexota</taxon>
        <taxon>Ktedonobacteria</taxon>
        <taxon>Ktedonobacterales</taxon>
        <taxon>Ktedonosporobacteraceae</taxon>
        <taxon>Ktedonosporobacter</taxon>
    </lineage>
</organism>
<dbReference type="OrthoDB" id="9803529at2"/>
<protein>
    <submittedName>
        <fullName evidence="4">Fe-S cluster assembly protein SufD</fullName>
    </submittedName>
</protein>
<dbReference type="InterPro" id="IPR037284">
    <property type="entry name" value="SUF_FeS_clus_asmbl_SufBD_sf"/>
</dbReference>
<dbReference type="InterPro" id="IPR000825">
    <property type="entry name" value="SUF_FeS_clus_asmbl_SufBD_core"/>
</dbReference>
<dbReference type="InterPro" id="IPR045595">
    <property type="entry name" value="SufBD_N"/>
</dbReference>
<comment type="similarity">
    <text evidence="1">Belongs to the iron-sulfur cluster assembly SufBD family.</text>
</comment>
<name>A0A4P6JYQ4_KTERU</name>
<dbReference type="PANTHER" id="PTHR30508:SF1">
    <property type="entry name" value="UPF0051 PROTEIN ABCI8, CHLOROPLASTIC-RELATED"/>
    <property type="match status" value="1"/>
</dbReference>
<evidence type="ECO:0000313" key="5">
    <source>
        <dbReference type="Proteomes" id="UP000290365"/>
    </source>
</evidence>